<reference evidence="5" key="1">
    <citation type="submission" date="2023-06" db="EMBL/GenBank/DDBJ databases">
        <title>Genomic analysis of the entomopathogenic nematode Steinernema hermaphroditum.</title>
        <authorList>
            <person name="Schwarz E.M."/>
            <person name="Heppert J.K."/>
            <person name="Baniya A."/>
            <person name="Schwartz H.T."/>
            <person name="Tan C.-H."/>
            <person name="Antoshechkin I."/>
            <person name="Sternberg P.W."/>
            <person name="Goodrich-Blair H."/>
            <person name="Dillman A.R."/>
        </authorList>
    </citation>
    <scope>NUCLEOTIDE SEQUENCE</scope>
    <source>
        <strain evidence="5">PS9179</strain>
        <tissue evidence="5">Whole animal</tissue>
    </source>
</reference>
<organism evidence="5 6">
    <name type="scientific">Steinernema hermaphroditum</name>
    <dbReference type="NCBI Taxonomy" id="289476"/>
    <lineage>
        <taxon>Eukaryota</taxon>
        <taxon>Metazoa</taxon>
        <taxon>Ecdysozoa</taxon>
        <taxon>Nematoda</taxon>
        <taxon>Chromadorea</taxon>
        <taxon>Rhabditida</taxon>
        <taxon>Tylenchina</taxon>
        <taxon>Panagrolaimomorpha</taxon>
        <taxon>Strongyloidoidea</taxon>
        <taxon>Steinernematidae</taxon>
        <taxon>Steinernema</taxon>
    </lineage>
</organism>
<dbReference type="GO" id="GO:0005634">
    <property type="term" value="C:nucleus"/>
    <property type="evidence" value="ECO:0007669"/>
    <property type="project" value="TreeGrafter"/>
</dbReference>
<dbReference type="InterPro" id="IPR044059">
    <property type="entry name" value="Csn1/TTC4_wheel"/>
</dbReference>
<evidence type="ECO:0000256" key="1">
    <source>
        <dbReference type="ARBA" id="ARBA00022737"/>
    </source>
</evidence>
<dbReference type="PANTHER" id="PTHR46035">
    <property type="entry name" value="TETRATRICOPEPTIDE REPEAT PROTEIN 4"/>
    <property type="match status" value="1"/>
</dbReference>
<comment type="similarity">
    <text evidence="3">Belongs to the TTC4 family.</text>
</comment>
<dbReference type="AlphaFoldDB" id="A0AA39IKG9"/>
<evidence type="ECO:0000313" key="6">
    <source>
        <dbReference type="Proteomes" id="UP001175271"/>
    </source>
</evidence>
<keyword evidence="1" id="KW-0677">Repeat</keyword>
<name>A0AA39IKG9_9BILA</name>
<keyword evidence="2" id="KW-0802">TPR repeat</keyword>
<evidence type="ECO:0000256" key="2">
    <source>
        <dbReference type="ARBA" id="ARBA00022803"/>
    </source>
</evidence>
<dbReference type="SMART" id="SM00028">
    <property type="entry name" value="TPR"/>
    <property type="match status" value="2"/>
</dbReference>
<dbReference type="GO" id="GO:0030544">
    <property type="term" value="F:Hsp70 protein binding"/>
    <property type="evidence" value="ECO:0007669"/>
    <property type="project" value="TreeGrafter"/>
</dbReference>
<dbReference type="CDD" id="cd21377">
    <property type="entry name" value="CTWD_Cns1-like"/>
    <property type="match status" value="1"/>
</dbReference>
<dbReference type="PANTHER" id="PTHR46035:SF1">
    <property type="entry name" value="TETRATRICOPEPTIDE REPEAT PROTEIN 4"/>
    <property type="match status" value="1"/>
</dbReference>
<evidence type="ECO:0000259" key="4">
    <source>
        <dbReference type="Pfam" id="PF18972"/>
    </source>
</evidence>
<dbReference type="GO" id="GO:0051879">
    <property type="term" value="F:Hsp90 protein binding"/>
    <property type="evidence" value="ECO:0007669"/>
    <property type="project" value="InterPro"/>
</dbReference>
<evidence type="ECO:0000256" key="3">
    <source>
        <dbReference type="ARBA" id="ARBA00023602"/>
    </source>
</evidence>
<dbReference type="InterPro" id="IPR019734">
    <property type="entry name" value="TPR_rpt"/>
</dbReference>
<dbReference type="SUPFAM" id="SSF48452">
    <property type="entry name" value="TPR-like"/>
    <property type="match status" value="1"/>
</dbReference>
<evidence type="ECO:0000313" key="5">
    <source>
        <dbReference type="EMBL" id="KAK0425246.1"/>
    </source>
</evidence>
<accession>A0AA39IKG9</accession>
<gene>
    <name evidence="5" type="ORF">QR680_009100</name>
</gene>
<dbReference type="Gene3D" id="1.25.40.10">
    <property type="entry name" value="Tetratricopeptide repeat domain"/>
    <property type="match status" value="1"/>
</dbReference>
<dbReference type="Pfam" id="PF18972">
    <property type="entry name" value="Wheel"/>
    <property type="match status" value="1"/>
</dbReference>
<protein>
    <recommendedName>
        <fullName evidence="4">Cns1/TTC4 wheel domain-containing protein</fullName>
    </recommendedName>
</protein>
<dbReference type="GO" id="GO:0005829">
    <property type="term" value="C:cytosol"/>
    <property type="evidence" value="ECO:0007669"/>
    <property type="project" value="TreeGrafter"/>
</dbReference>
<sequence length="415" mass="48185">MAKPKVSEEERAALAQKLDDELDCFMDELAQRKQTEGTPKKPFNFDEWCKEIDQHPAFMTDLKAGADGEHSEFIQALQAMKYDDGETEEDRQLTAEGHKNEGNKHFKLKKYRWAITAYTNGVKVMCTNKKLNAVLYANRAAANRYLGNLRSVIRDCVIACKFDPTNGKAVVRCAECFVELGYGREAVDWINKCLPHLAKPIEGVDDSTWQSQVKQLREISSVAIKKQEEQEKDERKEKLLKKKDDQKKMAYMKAFKERNLKFQPRLHYDVVDLFDWSHLSVQLAQIQTDSMVHLDKAGHLHWPILLQYPEHGQTDMLSDCWELSELKRVVKCCLETPEEWGRHIHYKMSDVRFFVVLDVYDDIVVKEVSGNDKIKSILQTKDYKITWGLPVIQVYNTAYAKKSLELLENGRFRVK</sequence>
<feature type="domain" description="Cns1/TTC4 wheel" evidence="4">
    <location>
        <begin position="295"/>
        <end position="386"/>
    </location>
</feature>
<comment type="caution">
    <text evidence="5">The sequence shown here is derived from an EMBL/GenBank/DDBJ whole genome shotgun (WGS) entry which is preliminary data.</text>
</comment>
<keyword evidence="6" id="KW-1185">Reference proteome</keyword>
<proteinExistence type="inferred from homology"/>
<dbReference type="GO" id="GO:0006457">
    <property type="term" value="P:protein folding"/>
    <property type="evidence" value="ECO:0007669"/>
    <property type="project" value="TreeGrafter"/>
</dbReference>
<dbReference type="Proteomes" id="UP001175271">
    <property type="component" value="Unassembled WGS sequence"/>
</dbReference>
<dbReference type="InterPro" id="IPR011990">
    <property type="entry name" value="TPR-like_helical_dom_sf"/>
</dbReference>
<dbReference type="EMBL" id="JAUCMV010000001">
    <property type="protein sequence ID" value="KAK0425246.1"/>
    <property type="molecule type" value="Genomic_DNA"/>
</dbReference>